<dbReference type="GO" id="GO:0140955">
    <property type="term" value="F:histone H3K36 trimethyltransferase activity"/>
    <property type="evidence" value="ECO:0007669"/>
    <property type="project" value="UniProtKB-EC"/>
</dbReference>
<proteinExistence type="predicted"/>
<evidence type="ECO:0000259" key="13">
    <source>
        <dbReference type="PROSITE" id="PS50868"/>
    </source>
</evidence>
<keyword evidence="5" id="KW-0808">Transferase</keyword>
<feature type="domain" description="SET" evidence="12">
    <location>
        <begin position="200"/>
        <end position="325"/>
    </location>
</feature>
<dbReference type="GeneID" id="83219460"/>
<gene>
    <name evidence="15" type="ORF">O0I10_012072</name>
</gene>
<dbReference type="PROSITE" id="PS51215">
    <property type="entry name" value="AWS"/>
    <property type="match status" value="1"/>
</dbReference>
<feature type="region of interest" description="Disordered" evidence="10">
    <location>
        <begin position="71"/>
        <end position="97"/>
    </location>
</feature>
<dbReference type="GO" id="GO:0005694">
    <property type="term" value="C:chromosome"/>
    <property type="evidence" value="ECO:0007669"/>
    <property type="project" value="UniProtKB-SubCell"/>
</dbReference>
<keyword evidence="3" id="KW-0158">Chromosome</keyword>
<feature type="domain" description="WW" evidence="11">
    <location>
        <begin position="676"/>
        <end position="709"/>
    </location>
</feature>
<sequence length="877" mass="99261">MHDTTISDVPAVSIEHNGNASFGDTKLATITGVHGDSPKTPSDAIENDMWQAAMNKPDDMHESMVISKARYETTPDSSGSDSIVSTPQDTTSPVDEHVKQEVSMSSSSFSDSEGHDAMIQPSATAEAMGTYVHLLNNVYRGQARSVSFTGVESMPCDCKYNPDLDDPIAACGDDNACINRMMFMECTENDCSCGRHCLNRRFQLRQYARVDVIHTEKKGYGLRALADLPTNAFVMEYIGEVISRDEFIRRTKKYENEGLKHHYSMTLNTDEIIDATKKGCLARFINHSCNPNCVTQKWVVGKSMRVGIFTRRPVKAGQEITFDYQFERYGDAQTCFCGEESCKGVIGGVSQGDQESAAPWEEERVAASSRTKKRSTKARAIRPLEDADDVRSFVKAMLDSEGNVDLVNKLLETLEVTIMAKESKDVLKMFVRCHGLKMLKLWLGDWKSNDSIIKKVLRVLKQLPLANRNGLEDCKFFEVMNRFVDHDDVDINELAQELMANWRGLKSVYRIPKRTPSNTKFASPTEQDADGDVIMTDRKRGSHESSVDPCNKKRRFDSTRDFFDPDDDMFEYISPESNSSDIQTAIQYPPTAAPVTATTPSESKAHLLGRRENGMVFGKRHFSPNTPTSFNHAYFSDRRPRVYSPPHRYTSYHDRIFDRHPPPRRLSPPRQPRHRLPLPPNWRSAHAEDGTIYYYNRITRVTQWHLPEEKTSSIEGVDQVQIDDLVEKAMEHKKQTSVDKKSLKSSKSSSSITSKSLSSISKEESGAPLSDKQLKMEISDLVRKCLSRKKSLWNDDKELFKELARNLTRHIVECETRSSRKVYKINTSMRSKVEKLIETHGAEFAKRSSSPPTSDQNTTSSNTSTSIYSREHTPSWL</sequence>
<dbReference type="InterPro" id="IPR001214">
    <property type="entry name" value="SET_dom"/>
</dbReference>
<evidence type="ECO:0000256" key="1">
    <source>
        <dbReference type="ARBA" id="ARBA00004123"/>
    </source>
</evidence>
<comment type="catalytic activity">
    <reaction evidence="9">
        <text>L-lysyl(36)-[histone H3] + 3 S-adenosyl-L-methionine = N(6),N(6),N(6)-trimethyl-L-lysyl(36)-[histone H3] + 3 S-adenosyl-L-homocysteine + 3 H(+)</text>
        <dbReference type="Rhea" id="RHEA:60324"/>
        <dbReference type="Rhea" id="RHEA-COMP:9785"/>
        <dbReference type="Rhea" id="RHEA-COMP:15536"/>
        <dbReference type="ChEBI" id="CHEBI:15378"/>
        <dbReference type="ChEBI" id="CHEBI:29969"/>
        <dbReference type="ChEBI" id="CHEBI:57856"/>
        <dbReference type="ChEBI" id="CHEBI:59789"/>
        <dbReference type="ChEBI" id="CHEBI:61961"/>
        <dbReference type="EC" id="2.1.1.359"/>
    </reaction>
</comment>
<dbReference type="InterPro" id="IPR046341">
    <property type="entry name" value="SET_dom_sf"/>
</dbReference>
<evidence type="ECO:0000313" key="16">
    <source>
        <dbReference type="Proteomes" id="UP001234581"/>
    </source>
</evidence>
<dbReference type="Gene3D" id="1.10.1740.100">
    <property type="entry name" value="Set2, Rpb1 interacting domain"/>
    <property type="match status" value="1"/>
</dbReference>
<dbReference type="GO" id="GO:0032259">
    <property type="term" value="P:methylation"/>
    <property type="evidence" value="ECO:0007669"/>
    <property type="project" value="UniProtKB-KW"/>
</dbReference>
<organism evidence="15 16">
    <name type="scientific">Lichtheimia ornata</name>
    <dbReference type="NCBI Taxonomy" id="688661"/>
    <lineage>
        <taxon>Eukaryota</taxon>
        <taxon>Fungi</taxon>
        <taxon>Fungi incertae sedis</taxon>
        <taxon>Mucoromycota</taxon>
        <taxon>Mucoromycotina</taxon>
        <taxon>Mucoromycetes</taxon>
        <taxon>Mucorales</taxon>
        <taxon>Lichtheimiaceae</taxon>
        <taxon>Lichtheimia</taxon>
    </lineage>
</organism>
<dbReference type="CDD" id="cd19172">
    <property type="entry name" value="SET_SETD2"/>
    <property type="match status" value="1"/>
</dbReference>
<feature type="region of interest" description="Disordered" evidence="10">
    <location>
        <begin position="731"/>
        <end position="769"/>
    </location>
</feature>
<dbReference type="InterPro" id="IPR038190">
    <property type="entry name" value="SRI_sf"/>
</dbReference>
<dbReference type="GO" id="GO:0006355">
    <property type="term" value="P:regulation of DNA-templated transcription"/>
    <property type="evidence" value="ECO:0007669"/>
    <property type="project" value="InterPro"/>
</dbReference>
<feature type="compositionally biased region" description="Basic and acidic residues" evidence="10">
    <location>
        <begin position="731"/>
        <end position="742"/>
    </location>
</feature>
<protein>
    <recommendedName>
        <fullName evidence="8">SET domain-containing protein 2</fullName>
    </recommendedName>
</protein>
<dbReference type="InterPro" id="IPR003616">
    <property type="entry name" value="Post-SET_dom"/>
</dbReference>
<dbReference type="PROSITE" id="PS50868">
    <property type="entry name" value="POST_SET"/>
    <property type="match status" value="1"/>
</dbReference>
<feature type="region of interest" description="Disordered" evidence="10">
    <location>
        <begin position="350"/>
        <end position="374"/>
    </location>
</feature>
<dbReference type="PANTHER" id="PTHR46711">
    <property type="entry name" value="HISTONE-LYSINE N-METHYLTRANSFERASE SETD2"/>
    <property type="match status" value="1"/>
</dbReference>
<feature type="compositionally biased region" description="Low complexity" evidence="10">
    <location>
        <begin position="848"/>
        <end position="866"/>
    </location>
</feature>
<dbReference type="RefSeq" id="XP_058337213.1">
    <property type="nucleotide sequence ID" value="XM_058492019.1"/>
</dbReference>
<evidence type="ECO:0000256" key="4">
    <source>
        <dbReference type="ARBA" id="ARBA00022603"/>
    </source>
</evidence>
<evidence type="ECO:0000259" key="14">
    <source>
        <dbReference type="PROSITE" id="PS51215"/>
    </source>
</evidence>
<evidence type="ECO:0000256" key="2">
    <source>
        <dbReference type="ARBA" id="ARBA00004286"/>
    </source>
</evidence>
<evidence type="ECO:0000256" key="5">
    <source>
        <dbReference type="ARBA" id="ARBA00022679"/>
    </source>
</evidence>
<dbReference type="SUPFAM" id="SSF82199">
    <property type="entry name" value="SET domain"/>
    <property type="match status" value="1"/>
</dbReference>
<feature type="compositionally biased region" description="Low complexity" evidence="10">
    <location>
        <begin position="745"/>
        <end position="760"/>
    </location>
</feature>
<dbReference type="InterPro" id="IPR044437">
    <property type="entry name" value="SETD2/Set2_SET"/>
</dbReference>
<feature type="domain" description="Post-SET" evidence="13">
    <location>
        <begin position="331"/>
        <end position="347"/>
    </location>
</feature>
<dbReference type="InterPro" id="IPR001202">
    <property type="entry name" value="WW_dom"/>
</dbReference>
<dbReference type="GO" id="GO:0005634">
    <property type="term" value="C:nucleus"/>
    <property type="evidence" value="ECO:0007669"/>
    <property type="project" value="UniProtKB-SubCell"/>
</dbReference>
<dbReference type="SMART" id="SM00317">
    <property type="entry name" value="SET"/>
    <property type="match status" value="1"/>
</dbReference>
<name>A0AAD7URN6_9FUNG</name>
<reference evidence="15 16" key="1">
    <citation type="submission" date="2023-03" db="EMBL/GenBank/DDBJ databases">
        <title>Genome sequence of Lichtheimia ornata CBS 291.66.</title>
        <authorList>
            <person name="Mohabir J.T."/>
            <person name="Shea T.P."/>
            <person name="Kurbessoian T."/>
            <person name="Berby B."/>
            <person name="Fontaine J."/>
            <person name="Livny J."/>
            <person name="Gnirke A."/>
            <person name="Stajich J.E."/>
            <person name="Cuomo C.A."/>
        </authorList>
    </citation>
    <scope>NUCLEOTIDE SEQUENCE [LARGE SCALE GENOMIC DNA]</scope>
    <source>
        <strain evidence="15">CBS 291.66</strain>
    </source>
</reference>
<dbReference type="Gene3D" id="2.170.270.10">
    <property type="entry name" value="SET domain"/>
    <property type="match status" value="1"/>
</dbReference>
<evidence type="ECO:0000256" key="3">
    <source>
        <dbReference type="ARBA" id="ARBA00022454"/>
    </source>
</evidence>
<dbReference type="Pfam" id="PF00856">
    <property type="entry name" value="SET"/>
    <property type="match status" value="1"/>
</dbReference>
<dbReference type="PANTHER" id="PTHR46711:SF1">
    <property type="entry name" value="HISTONE-LYSINE N-METHYLTRANSFERASE SETD2"/>
    <property type="match status" value="1"/>
</dbReference>
<dbReference type="PROSITE" id="PS01159">
    <property type="entry name" value="WW_DOMAIN_1"/>
    <property type="match status" value="1"/>
</dbReference>
<dbReference type="InterPro" id="IPR035441">
    <property type="entry name" value="TFIIS/LEDGF_dom_sf"/>
</dbReference>
<dbReference type="Gene3D" id="2.20.70.10">
    <property type="match status" value="1"/>
</dbReference>
<dbReference type="SUPFAM" id="SSF47676">
    <property type="entry name" value="Conserved domain common to transcription factors TFIIS, elongin A, CRSP70"/>
    <property type="match status" value="1"/>
</dbReference>
<feature type="compositionally biased region" description="Polar residues" evidence="10">
    <location>
        <begin position="74"/>
        <end position="93"/>
    </location>
</feature>
<dbReference type="Pfam" id="PF17907">
    <property type="entry name" value="AWS"/>
    <property type="match status" value="1"/>
</dbReference>
<dbReference type="PROSITE" id="PS50280">
    <property type="entry name" value="SET"/>
    <property type="match status" value="1"/>
</dbReference>
<dbReference type="SUPFAM" id="SSF51045">
    <property type="entry name" value="WW domain"/>
    <property type="match status" value="1"/>
</dbReference>
<dbReference type="EMBL" id="JARTCD010000110">
    <property type="protein sequence ID" value="KAJ8652299.1"/>
    <property type="molecule type" value="Genomic_DNA"/>
</dbReference>
<dbReference type="SMART" id="SM00456">
    <property type="entry name" value="WW"/>
    <property type="match status" value="1"/>
</dbReference>
<evidence type="ECO:0000256" key="6">
    <source>
        <dbReference type="ARBA" id="ARBA00022691"/>
    </source>
</evidence>
<comment type="subcellular location">
    <subcellularLocation>
        <location evidence="2">Chromosome</location>
    </subcellularLocation>
    <subcellularLocation>
        <location evidence="1">Nucleus</location>
    </subcellularLocation>
</comment>
<feature type="domain" description="AWS" evidence="14">
    <location>
        <begin position="151"/>
        <end position="206"/>
    </location>
</feature>
<evidence type="ECO:0000256" key="10">
    <source>
        <dbReference type="SAM" id="MobiDB-lite"/>
    </source>
</evidence>
<evidence type="ECO:0000259" key="12">
    <source>
        <dbReference type="PROSITE" id="PS50280"/>
    </source>
</evidence>
<dbReference type="InterPro" id="IPR042294">
    <property type="entry name" value="SETD2_animal"/>
</dbReference>
<dbReference type="CDD" id="cd00201">
    <property type="entry name" value="WW"/>
    <property type="match status" value="1"/>
</dbReference>
<keyword evidence="7" id="KW-0539">Nucleus</keyword>
<dbReference type="Gene3D" id="1.20.930.10">
    <property type="entry name" value="Conserved domain common to transcription factors TFIIS, elongin A, CRSP70"/>
    <property type="match status" value="1"/>
</dbReference>
<dbReference type="InterPro" id="IPR006560">
    <property type="entry name" value="AWS_dom"/>
</dbReference>
<feature type="compositionally biased region" description="Basic and acidic residues" evidence="10">
    <location>
        <begin position="652"/>
        <end position="661"/>
    </location>
</feature>
<dbReference type="Pfam" id="PF00397">
    <property type="entry name" value="WW"/>
    <property type="match status" value="1"/>
</dbReference>
<keyword evidence="6" id="KW-0949">S-adenosyl-L-methionine</keyword>
<keyword evidence="4" id="KW-0489">Methyltransferase</keyword>
<evidence type="ECO:0000256" key="9">
    <source>
        <dbReference type="ARBA" id="ARBA00047545"/>
    </source>
</evidence>
<dbReference type="SMART" id="SM00570">
    <property type="entry name" value="AWS"/>
    <property type="match status" value="1"/>
</dbReference>
<dbReference type="PROSITE" id="PS50020">
    <property type="entry name" value="WW_DOMAIN_2"/>
    <property type="match status" value="1"/>
</dbReference>
<evidence type="ECO:0000256" key="8">
    <source>
        <dbReference type="ARBA" id="ARBA00030091"/>
    </source>
</evidence>
<dbReference type="Proteomes" id="UP001234581">
    <property type="component" value="Unassembled WGS sequence"/>
</dbReference>
<evidence type="ECO:0000259" key="11">
    <source>
        <dbReference type="PROSITE" id="PS50020"/>
    </source>
</evidence>
<evidence type="ECO:0000256" key="7">
    <source>
        <dbReference type="ARBA" id="ARBA00023242"/>
    </source>
</evidence>
<accession>A0AAD7URN6</accession>
<feature type="region of interest" description="Disordered" evidence="10">
    <location>
        <begin position="840"/>
        <end position="877"/>
    </location>
</feature>
<dbReference type="InterPro" id="IPR036020">
    <property type="entry name" value="WW_dom_sf"/>
</dbReference>
<comment type="caution">
    <text evidence="15">The sequence shown here is derived from an EMBL/GenBank/DDBJ whole genome shotgun (WGS) entry which is preliminary data.</text>
</comment>
<dbReference type="AlphaFoldDB" id="A0AAD7URN6"/>
<keyword evidence="16" id="KW-1185">Reference proteome</keyword>
<evidence type="ECO:0000313" key="15">
    <source>
        <dbReference type="EMBL" id="KAJ8652299.1"/>
    </source>
</evidence>
<feature type="region of interest" description="Disordered" evidence="10">
    <location>
        <begin position="652"/>
        <end position="682"/>
    </location>
</feature>